<reference evidence="1" key="1">
    <citation type="submission" date="2019-05" db="EMBL/GenBank/DDBJ databases">
        <title>The de novo reference genome and transcriptome assemblies of the wild tomato species Solanum chilense.</title>
        <authorList>
            <person name="Stam R."/>
            <person name="Nosenko T."/>
            <person name="Hoerger A.C."/>
            <person name="Stephan W."/>
            <person name="Seidel M.A."/>
            <person name="Kuhn J.M.M."/>
            <person name="Haberer G."/>
            <person name="Tellier A."/>
        </authorList>
    </citation>
    <scope>NUCLEOTIDE SEQUENCE</scope>
    <source>
        <tissue evidence="1">Mature leaves</tissue>
    </source>
</reference>
<evidence type="ECO:0000313" key="1">
    <source>
        <dbReference type="EMBL" id="TMW83959.1"/>
    </source>
</evidence>
<comment type="caution">
    <text evidence="1">The sequence shown here is derived from an EMBL/GenBank/DDBJ whole genome shotgun (WGS) entry which is preliminary data.</text>
</comment>
<proteinExistence type="predicted"/>
<dbReference type="AlphaFoldDB" id="A0A6N2AQG7"/>
<protein>
    <submittedName>
        <fullName evidence="1">Uncharacterized protein</fullName>
    </submittedName>
</protein>
<gene>
    <name evidence="1" type="ORF">EJD97_000352</name>
</gene>
<sequence>MLQLPQLEVMVRVPASSDHSPLKIDLKRDDGNDTPRTFKFFNCIADHLEFIYRVRGIWNSRKTNDIKEVWRKLKQVRNEIKHLNHVEFRGVADRVKDIRNELQQVQENMNDPTKVTLYRQLEWELQSQLEK</sequence>
<name>A0A6N2AQG7_SOLCI</name>
<organism evidence="1">
    <name type="scientific">Solanum chilense</name>
    <name type="common">Tomato</name>
    <name type="synonym">Lycopersicon chilense</name>
    <dbReference type="NCBI Taxonomy" id="4083"/>
    <lineage>
        <taxon>Eukaryota</taxon>
        <taxon>Viridiplantae</taxon>
        <taxon>Streptophyta</taxon>
        <taxon>Embryophyta</taxon>
        <taxon>Tracheophyta</taxon>
        <taxon>Spermatophyta</taxon>
        <taxon>Magnoliopsida</taxon>
        <taxon>eudicotyledons</taxon>
        <taxon>Gunneridae</taxon>
        <taxon>Pentapetalae</taxon>
        <taxon>asterids</taxon>
        <taxon>lamiids</taxon>
        <taxon>Solanales</taxon>
        <taxon>Solanaceae</taxon>
        <taxon>Solanoideae</taxon>
        <taxon>Solaneae</taxon>
        <taxon>Solanum</taxon>
        <taxon>Solanum subgen. Lycopersicon</taxon>
    </lineage>
</organism>
<accession>A0A6N2AQG7</accession>
<dbReference type="EMBL" id="RXGB01010227">
    <property type="protein sequence ID" value="TMW83959.1"/>
    <property type="molecule type" value="Genomic_DNA"/>
</dbReference>